<keyword evidence="4" id="KW-1005">Bacterial flagellum biogenesis</keyword>
<dbReference type="Gene3D" id="2.30.30.760">
    <property type="match status" value="1"/>
</dbReference>
<evidence type="ECO:0000256" key="1">
    <source>
        <dbReference type="ARBA" id="ARBA00004418"/>
    </source>
</evidence>
<keyword evidence="6" id="KW-0966">Cell projection</keyword>
<keyword evidence="6" id="KW-0969">Cilium</keyword>
<dbReference type="CDD" id="cd11614">
    <property type="entry name" value="SAF_CpaB_FlgA_like"/>
    <property type="match status" value="1"/>
</dbReference>
<proteinExistence type="inferred from homology"/>
<dbReference type="OrthoDB" id="7619725at2"/>
<accession>A0A1I3CJL1</accession>
<dbReference type="STRING" id="34004.SAMN04488021_13133"/>
<sequence>MRYLALLLLLLPHSALAGAALATRTLPAGTVLAPGDVVLAADQDGGLQDVSQVVGQQLRVMVYEGRRIDPSFLSAPMLVGRNQIVTITYQKSALRIEAEGRALSAGSVGQIIRVMNNASRVTVSGRVAADGTVIVAQN</sequence>
<dbReference type="SUPFAM" id="SSF51269">
    <property type="entry name" value="AFP III-like domain"/>
    <property type="match status" value="1"/>
</dbReference>
<keyword evidence="6" id="KW-0282">Flagellum</keyword>
<dbReference type="Pfam" id="PF13144">
    <property type="entry name" value="ChapFlgA"/>
    <property type="match status" value="1"/>
</dbReference>
<keyword evidence="3 4" id="KW-0574">Periplasm</keyword>
<dbReference type="EMBL" id="FOPU01000031">
    <property type="protein sequence ID" value="SFH74523.1"/>
    <property type="molecule type" value="Genomic_DNA"/>
</dbReference>
<keyword evidence="2 4" id="KW-0732">Signal</keyword>
<dbReference type="Proteomes" id="UP000183635">
    <property type="component" value="Unassembled WGS sequence"/>
</dbReference>
<feature type="domain" description="SAF" evidence="5">
    <location>
        <begin position="17"/>
        <end position="74"/>
    </location>
</feature>
<evidence type="ECO:0000256" key="2">
    <source>
        <dbReference type="ARBA" id="ARBA00022729"/>
    </source>
</evidence>
<reference evidence="6 7" key="1">
    <citation type="submission" date="2016-10" db="EMBL/GenBank/DDBJ databases">
        <authorList>
            <person name="de Groot N.N."/>
        </authorList>
    </citation>
    <scope>NUCLEOTIDE SEQUENCE [LARGE SCALE GENOMIC DNA]</scope>
    <source>
        <strain evidence="6 7">DSM 8537</strain>
    </source>
</reference>
<dbReference type="InterPro" id="IPR013974">
    <property type="entry name" value="SAF"/>
</dbReference>
<dbReference type="GO" id="GO:0044780">
    <property type="term" value="P:bacterial-type flagellum assembly"/>
    <property type="evidence" value="ECO:0007669"/>
    <property type="project" value="InterPro"/>
</dbReference>
<dbReference type="NCBIfam" id="TIGR03170">
    <property type="entry name" value="flgA_cterm"/>
    <property type="match status" value="1"/>
</dbReference>
<evidence type="ECO:0000259" key="5">
    <source>
        <dbReference type="SMART" id="SM00858"/>
    </source>
</evidence>
<protein>
    <recommendedName>
        <fullName evidence="4">Flagella basal body P-ring formation protein FlgA</fullName>
    </recommendedName>
</protein>
<comment type="subcellular location">
    <subcellularLocation>
        <location evidence="1 4">Periplasm</location>
    </subcellularLocation>
</comment>
<evidence type="ECO:0000313" key="7">
    <source>
        <dbReference type="Proteomes" id="UP000183635"/>
    </source>
</evidence>
<feature type="chain" id="PRO_5010000414" description="Flagella basal body P-ring formation protein FlgA" evidence="4">
    <location>
        <begin position="20"/>
        <end position="138"/>
    </location>
</feature>
<dbReference type="SMART" id="SM00858">
    <property type="entry name" value="SAF"/>
    <property type="match status" value="1"/>
</dbReference>
<evidence type="ECO:0000313" key="6">
    <source>
        <dbReference type="EMBL" id="SFH74523.1"/>
    </source>
</evidence>
<comment type="function">
    <text evidence="4">Involved in the assembly process of the P-ring formation. It may associate with FlgF on the rod constituting a structure essential for the P-ring assembly or may act as a modulator protein for the P-ring assembly.</text>
</comment>
<dbReference type="InterPro" id="IPR039246">
    <property type="entry name" value="Flagellar_FlgA"/>
</dbReference>
<dbReference type="PANTHER" id="PTHR36307:SF1">
    <property type="entry name" value="FLAGELLA BASAL BODY P-RING FORMATION PROTEIN FLGA"/>
    <property type="match status" value="1"/>
</dbReference>
<dbReference type="PANTHER" id="PTHR36307">
    <property type="entry name" value="FLAGELLA BASAL BODY P-RING FORMATION PROTEIN FLGA"/>
    <property type="match status" value="1"/>
</dbReference>
<dbReference type="InterPro" id="IPR017585">
    <property type="entry name" value="SAF_FlgA"/>
</dbReference>
<evidence type="ECO:0000256" key="4">
    <source>
        <dbReference type="RuleBase" id="RU362063"/>
    </source>
</evidence>
<dbReference type="GO" id="GO:0042597">
    <property type="term" value="C:periplasmic space"/>
    <property type="evidence" value="ECO:0007669"/>
    <property type="project" value="UniProtKB-SubCell"/>
</dbReference>
<feature type="signal peptide" evidence="4">
    <location>
        <begin position="1"/>
        <end position="19"/>
    </location>
</feature>
<keyword evidence="7" id="KW-1185">Reference proteome</keyword>
<comment type="similarity">
    <text evidence="4">Belongs to the FlgA family.</text>
</comment>
<organism evidence="6 7">
    <name type="scientific">Paracoccus aminovorans</name>
    <dbReference type="NCBI Taxonomy" id="34004"/>
    <lineage>
        <taxon>Bacteria</taxon>
        <taxon>Pseudomonadati</taxon>
        <taxon>Pseudomonadota</taxon>
        <taxon>Alphaproteobacteria</taxon>
        <taxon>Rhodobacterales</taxon>
        <taxon>Paracoccaceae</taxon>
        <taxon>Paracoccus</taxon>
    </lineage>
</organism>
<dbReference type="AlphaFoldDB" id="A0A1I3CJL1"/>
<name>A0A1I3CJL1_9RHOB</name>
<dbReference type="InterPro" id="IPR036732">
    <property type="entry name" value="AFP_Neu5c_C_sf"/>
</dbReference>
<gene>
    <name evidence="6" type="ORF">SAMN04488021_13133</name>
</gene>
<dbReference type="RefSeq" id="WP_083412859.1">
    <property type="nucleotide sequence ID" value="NZ_CBCRYP010000070.1"/>
</dbReference>
<evidence type="ECO:0000256" key="3">
    <source>
        <dbReference type="ARBA" id="ARBA00022764"/>
    </source>
</evidence>